<protein>
    <submittedName>
        <fullName evidence="2">Uncharacterized protein</fullName>
    </submittedName>
</protein>
<reference evidence="2" key="3">
    <citation type="submission" date="2025-09" db="UniProtKB">
        <authorList>
            <consortium name="Ensembl"/>
        </authorList>
    </citation>
    <scope>IDENTIFICATION</scope>
</reference>
<feature type="region of interest" description="Disordered" evidence="1">
    <location>
        <begin position="17"/>
        <end position="37"/>
    </location>
</feature>
<evidence type="ECO:0000256" key="1">
    <source>
        <dbReference type="SAM" id="MobiDB-lite"/>
    </source>
</evidence>
<evidence type="ECO:0000313" key="3">
    <source>
        <dbReference type="Proteomes" id="UP000291020"/>
    </source>
</evidence>
<evidence type="ECO:0000313" key="2">
    <source>
        <dbReference type="Ensembl" id="ENSGAGP00000031590.1"/>
    </source>
</evidence>
<dbReference type="AlphaFoldDB" id="A0A452IUN2"/>
<name>A0A452IUN2_9SAUR</name>
<sequence>SMAGLALQLCHQTCQHLGPSEPAEQRQKTGPGQSTRQRAALLESPTIHSPYLEQWYSQPTRPVNRAGAWERQDKERKSLLLELQELTPLVSSCSRFLSYVEQPLEGAHESRC</sequence>
<accession>A0A452IUN2</accession>
<dbReference type="Proteomes" id="UP000291020">
    <property type="component" value="Unassembled WGS sequence"/>
</dbReference>
<organism evidence="2 3">
    <name type="scientific">Gopherus agassizii</name>
    <name type="common">Agassiz's desert tortoise</name>
    <dbReference type="NCBI Taxonomy" id="38772"/>
    <lineage>
        <taxon>Eukaryota</taxon>
        <taxon>Metazoa</taxon>
        <taxon>Chordata</taxon>
        <taxon>Craniata</taxon>
        <taxon>Vertebrata</taxon>
        <taxon>Euteleostomi</taxon>
        <taxon>Archelosauria</taxon>
        <taxon>Testudinata</taxon>
        <taxon>Testudines</taxon>
        <taxon>Cryptodira</taxon>
        <taxon>Durocryptodira</taxon>
        <taxon>Testudinoidea</taxon>
        <taxon>Testudinidae</taxon>
        <taxon>Gopherus</taxon>
    </lineage>
</organism>
<keyword evidence="3" id="KW-1185">Reference proteome</keyword>
<reference evidence="2" key="2">
    <citation type="submission" date="2025-08" db="UniProtKB">
        <authorList>
            <consortium name="Ensembl"/>
        </authorList>
    </citation>
    <scope>IDENTIFICATION</scope>
</reference>
<dbReference type="Ensembl" id="ENSGAGT00000035826.1">
    <property type="protein sequence ID" value="ENSGAGP00000031590.1"/>
    <property type="gene ID" value="ENSGAGG00000022687.1"/>
</dbReference>
<feature type="compositionally biased region" description="Polar residues" evidence="1">
    <location>
        <begin position="28"/>
        <end position="37"/>
    </location>
</feature>
<proteinExistence type="predicted"/>
<reference evidence="3" key="1">
    <citation type="journal article" date="2017" name="PLoS ONE">
        <title>The Agassiz's desert tortoise genome provides a resource for the conservation of a threatened species.</title>
        <authorList>
            <person name="Tollis M."/>
            <person name="DeNardo D.F."/>
            <person name="Cornelius J.A."/>
            <person name="Dolby G.A."/>
            <person name="Edwards T."/>
            <person name="Henen B.T."/>
            <person name="Karl A.E."/>
            <person name="Murphy R.W."/>
            <person name="Kusumi K."/>
        </authorList>
    </citation>
    <scope>NUCLEOTIDE SEQUENCE [LARGE SCALE GENOMIC DNA]</scope>
</reference>